<reference evidence="2 3" key="1">
    <citation type="journal article" date="2019" name="Sci. Rep.">
        <title>Comparative genomics of chytrid fungi reveal insights into the obligate biotrophic and pathogenic lifestyle of Synchytrium endobioticum.</title>
        <authorList>
            <person name="van de Vossenberg B.T.L.H."/>
            <person name="Warris S."/>
            <person name="Nguyen H.D.T."/>
            <person name="van Gent-Pelzer M.P.E."/>
            <person name="Joly D.L."/>
            <person name="van de Geest H.C."/>
            <person name="Bonants P.J.M."/>
            <person name="Smith D.S."/>
            <person name="Levesque C.A."/>
            <person name="van der Lee T.A.J."/>
        </authorList>
    </citation>
    <scope>NUCLEOTIDE SEQUENCE [LARGE SCALE GENOMIC DNA]</scope>
    <source>
        <strain evidence="2 3">CBS 809.83</strain>
    </source>
</reference>
<evidence type="ECO:0000313" key="3">
    <source>
        <dbReference type="Proteomes" id="UP000318582"/>
    </source>
</evidence>
<gene>
    <name evidence="2" type="ORF">PhCBS80983_g02366</name>
</gene>
<dbReference type="Proteomes" id="UP000318582">
    <property type="component" value="Unassembled WGS sequence"/>
</dbReference>
<evidence type="ECO:0000313" key="2">
    <source>
        <dbReference type="EMBL" id="TPX59599.1"/>
    </source>
</evidence>
<feature type="compositionally biased region" description="Low complexity" evidence="1">
    <location>
        <begin position="9"/>
        <end position="18"/>
    </location>
</feature>
<protein>
    <submittedName>
        <fullName evidence="2">Uncharacterized protein</fullName>
    </submittedName>
</protein>
<dbReference type="EMBL" id="QEAQ01000023">
    <property type="protein sequence ID" value="TPX59599.1"/>
    <property type="molecule type" value="Genomic_DNA"/>
</dbReference>
<sequence>MSAVPPPTNTTHPNAATTGQQQPTVMSGVVNTAVNTAEKVVAAMEPYTPQIAKDAATYAFATAQSSSERGLAAAQSTQAYATTKVAAALDFGKVVVTGATTTITTTLVSLTPNPILHLLQTTLERAKEVKDHPRDYVPAYVVHAGERTYEIVHHAQERGLEAQGVIVTKINGVVDKVTSVPQIHALIEQLQKLTAPVLQKLGVSSAHKPVEPNLTVVDPAVGAPAKE</sequence>
<keyword evidence="3" id="KW-1185">Reference proteome</keyword>
<feature type="region of interest" description="Disordered" evidence="1">
    <location>
        <begin position="1"/>
        <end position="23"/>
    </location>
</feature>
<dbReference type="AlphaFoldDB" id="A0A507E6A5"/>
<comment type="caution">
    <text evidence="2">The sequence shown here is derived from an EMBL/GenBank/DDBJ whole genome shotgun (WGS) entry which is preliminary data.</text>
</comment>
<name>A0A507E6A5_9FUNG</name>
<evidence type="ECO:0000256" key="1">
    <source>
        <dbReference type="SAM" id="MobiDB-lite"/>
    </source>
</evidence>
<proteinExistence type="predicted"/>
<organism evidence="2 3">
    <name type="scientific">Powellomyces hirtus</name>
    <dbReference type="NCBI Taxonomy" id="109895"/>
    <lineage>
        <taxon>Eukaryota</taxon>
        <taxon>Fungi</taxon>
        <taxon>Fungi incertae sedis</taxon>
        <taxon>Chytridiomycota</taxon>
        <taxon>Chytridiomycota incertae sedis</taxon>
        <taxon>Chytridiomycetes</taxon>
        <taxon>Spizellomycetales</taxon>
        <taxon>Powellomycetaceae</taxon>
        <taxon>Powellomyces</taxon>
    </lineage>
</organism>
<accession>A0A507E6A5</accession>